<proteinExistence type="predicted"/>
<dbReference type="EMBL" id="BLAD01000037">
    <property type="protein sequence ID" value="GER98791.1"/>
    <property type="molecule type" value="Genomic_DNA"/>
</dbReference>
<organism evidence="1 2">
    <name type="scientific">Acrocarpospora corrugata</name>
    <dbReference type="NCBI Taxonomy" id="35763"/>
    <lineage>
        <taxon>Bacteria</taxon>
        <taxon>Bacillati</taxon>
        <taxon>Actinomycetota</taxon>
        <taxon>Actinomycetes</taxon>
        <taxon>Streptosporangiales</taxon>
        <taxon>Streptosporangiaceae</taxon>
        <taxon>Acrocarpospora</taxon>
    </lineage>
</organism>
<dbReference type="Proteomes" id="UP000334990">
    <property type="component" value="Unassembled WGS sequence"/>
</dbReference>
<reference evidence="1 2" key="1">
    <citation type="submission" date="2019-10" db="EMBL/GenBank/DDBJ databases">
        <title>Whole genome shotgun sequence of Acrocarpospora corrugata NBRC 13972.</title>
        <authorList>
            <person name="Ichikawa N."/>
            <person name="Kimura A."/>
            <person name="Kitahashi Y."/>
            <person name="Komaki H."/>
            <person name="Oguchi A."/>
        </authorList>
    </citation>
    <scope>NUCLEOTIDE SEQUENCE [LARGE SCALE GENOMIC DNA]</scope>
    <source>
        <strain evidence="1 2">NBRC 13972</strain>
    </source>
</reference>
<accession>A0A5M3VT44</accession>
<name>A0A5M3VT44_9ACTN</name>
<dbReference type="AlphaFoldDB" id="A0A5M3VT44"/>
<evidence type="ECO:0000313" key="2">
    <source>
        <dbReference type="Proteomes" id="UP000334990"/>
    </source>
</evidence>
<gene>
    <name evidence="1" type="ORF">Acor_08550</name>
</gene>
<evidence type="ECO:0000313" key="1">
    <source>
        <dbReference type="EMBL" id="GER98791.1"/>
    </source>
</evidence>
<comment type="caution">
    <text evidence="1">The sequence shown here is derived from an EMBL/GenBank/DDBJ whole genome shotgun (WGS) entry which is preliminary data.</text>
</comment>
<sequence>MVPGFAGGLRRRVEEARAASRAAKEADDLYAVQAHTADLEDLLRLAEEHGVSIEPEEE</sequence>
<protein>
    <submittedName>
        <fullName evidence="1">Uncharacterized protein</fullName>
    </submittedName>
</protein>
<keyword evidence="2" id="KW-1185">Reference proteome</keyword>